<name>A0A919THY6_9ACTN</name>
<dbReference type="Proteomes" id="UP000677082">
    <property type="component" value="Unassembled WGS sequence"/>
</dbReference>
<proteinExistence type="predicted"/>
<dbReference type="Pfam" id="PF14431">
    <property type="entry name" value="YwqJ-deaminase"/>
    <property type="match status" value="1"/>
</dbReference>
<organism evidence="1 2">
    <name type="scientific">Paractinoplanes toevensis</name>
    <dbReference type="NCBI Taxonomy" id="571911"/>
    <lineage>
        <taxon>Bacteria</taxon>
        <taxon>Bacillati</taxon>
        <taxon>Actinomycetota</taxon>
        <taxon>Actinomycetes</taxon>
        <taxon>Micromonosporales</taxon>
        <taxon>Micromonosporaceae</taxon>
        <taxon>Paractinoplanes</taxon>
    </lineage>
</organism>
<protein>
    <recommendedName>
        <fullName evidence="3">YwqJ-like deaminase</fullName>
    </recommendedName>
</protein>
<comment type="caution">
    <text evidence="1">The sequence shown here is derived from an EMBL/GenBank/DDBJ whole genome shotgun (WGS) entry which is preliminary data.</text>
</comment>
<dbReference type="InterPro" id="IPR025968">
    <property type="entry name" value="YwqJ_deaminase"/>
</dbReference>
<evidence type="ECO:0000313" key="1">
    <source>
        <dbReference type="EMBL" id="GIM95728.1"/>
    </source>
</evidence>
<dbReference type="Pfam" id="PF14433">
    <property type="entry name" value="SUKH-3"/>
    <property type="match status" value="1"/>
</dbReference>
<evidence type="ECO:0008006" key="3">
    <source>
        <dbReference type="Google" id="ProtNLM"/>
    </source>
</evidence>
<reference evidence="1 2" key="1">
    <citation type="submission" date="2021-03" db="EMBL/GenBank/DDBJ databases">
        <title>Whole genome shotgun sequence of Actinoplanes toevensis NBRC 105298.</title>
        <authorList>
            <person name="Komaki H."/>
            <person name="Tamura T."/>
        </authorList>
    </citation>
    <scope>NUCLEOTIDE SEQUENCE [LARGE SCALE GENOMIC DNA]</scope>
    <source>
        <strain evidence="1 2">NBRC 105298</strain>
    </source>
</reference>
<dbReference type="EMBL" id="BOQN01000098">
    <property type="protein sequence ID" value="GIM95728.1"/>
    <property type="molecule type" value="Genomic_DNA"/>
</dbReference>
<keyword evidence="2" id="KW-1185">Reference proteome</keyword>
<evidence type="ECO:0000313" key="2">
    <source>
        <dbReference type="Proteomes" id="UP000677082"/>
    </source>
</evidence>
<accession>A0A919THY6</accession>
<dbReference type="RefSeq" id="WP_213011426.1">
    <property type="nucleotide sequence ID" value="NZ_BOQN01000098.1"/>
</dbReference>
<gene>
    <name evidence="1" type="ORF">Ato02nite_075210</name>
</gene>
<dbReference type="InterPro" id="IPR025850">
    <property type="entry name" value="SUKH-3"/>
</dbReference>
<dbReference type="AlphaFoldDB" id="A0A919THY6"/>
<sequence>MITRADADASAAAWARAESLVRGADYRATVDEFDLGFIVTTAPVRKTFAPAEIGTGSTVIDRATGRVSTWPNWPADMLQQKYREQRDAVVDPPRTADPEVQLRREARRKIAPGVAAHATVEGRVFIARGAKGDQKLNHHPLVLERLAEQTPQQTVRGCERHAEMIVCSDVLHEADRKRALTGSAPLTLDEARQLLLASEFETFQIREPGDPLGGTPNDPCESCVYVLTQLALMPWESISALYENPAPPEPNPDPERFSDVLASELLRGSYLPEITPDVRAAMAEFEVERVLPVAGREHRHQAFPAMIDALAQTGSLVIHRHASGLEQRSRVVYLGPEWAKHSADVLHEFGQVIGARLFPIGSVNNESILAIDERGRVFDLDQAGEWFIADTYLEALETLVVGWRTHRVRDDGTWGE</sequence>